<dbReference type="KEGG" id="dae:Dtox_2368"/>
<gene>
    <name evidence="2" type="ordered locus">Dtox_2368</name>
</gene>
<feature type="compositionally biased region" description="Basic and acidic residues" evidence="1">
    <location>
        <begin position="1"/>
        <end position="36"/>
    </location>
</feature>
<dbReference type="RefSeq" id="WP_015757880.1">
    <property type="nucleotide sequence ID" value="NC_013216.1"/>
</dbReference>
<dbReference type="EMBL" id="CP001720">
    <property type="protein sequence ID" value="ACV63179.1"/>
    <property type="molecule type" value="Genomic_DNA"/>
</dbReference>
<feature type="region of interest" description="Disordered" evidence="1">
    <location>
        <begin position="1"/>
        <end position="72"/>
    </location>
</feature>
<proteinExistence type="predicted"/>
<feature type="compositionally biased region" description="Basic and acidic residues" evidence="1">
    <location>
        <begin position="47"/>
        <end position="72"/>
    </location>
</feature>
<dbReference type="HOGENOM" id="CLU_201060_0_0_9"/>
<dbReference type="Proteomes" id="UP000002217">
    <property type="component" value="Chromosome"/>
</dbReference>
<dbReference type="AlphaFoldDB" id="C8W0C4"/>
<evidence type="ECO:0000256" key="1">
    <source>
        <dbReference type="SAM" id="MobiDB-lite"/>
    </source>
</evidence>
<dbReference type="STRING" id="485916.Dtox_2368"/>
<sequence length="72" mass="8357">MNIQDDLKPDTKYKEPETDRDRHRPAGSPHSREIKSQKQQLNSGHRHGTDKDIKIDMHAKTGLKDGLTKRNR</sequence>
<evidence type="ECO:0000313" key="2">
    <source>
        <dbReference type="EMBL" id="ACV63179.1"/>
    </source>
</evidence>
<organism evidence="2 3">
    <name type="scientific">Desulfofarcimen acetoxidans (strain ATCC 49208 / DSM 771 / KCTC 5769 / VKM B-1644 / 5575)</name>
    <name type="common">Desulfotomaculum acetoxidans</name>
    <dbReference type="NCBI Taxonomy" id="485916"/>
    <lineage>
        <taxon>Bacteria</taxon>
        <taxon>Bacillati</taxon>
        <taxon>Bacillota</taxon>
        <taxon>Clostridia</taxon>
        <taxon>Eubacteriales</taxon>
        <taxon>Peptococcaceae</taxon>
        <taxon>Desulfofarcimen</taxon>
    </lineage>
</organism>
<dbReference type="OrthoDB" id="1787170at2"/>
<evidence type="ECO:0000313" key="3">
    <source>
        <dbReference type="Proteomes" id="UP000002217"/>
    </source>
</evidence>
<protein>
    <submittedName>
        <fullName evidence="2">Uncharacterized protein</fullName>
    </submittedName>
</protein>
<name>C8W0C4_DESAS</name>
<keyword evidence="3" id="KW-1185">Reference proteome</keyword>
<reference evidence="2 3" key="1">
    <citation type="journal article" date="2009" name="Stand. Genomic Sci.">
        <title>Complete genome sequence of Desulfotomaculum acetoxidans type strain (5575).</title>
        <authorList>
            <person name="Spring S."/>
            <person name="Lapidus A."/>
            <person name="Schroder M."/>
            <person name="Gleim D."/>
            <person name="Sims D."/>
            <person name="Meincke L."/>
            <person name="Glavina Del Rio T."/>
            <person name="Tice H."/>
            <person name="Copeland A."/>
            <person name="Cheng J.F."/>
            <person name="Lucas S."/>
            <person name="Chen F."/>
            <person name="Nolan M."/>
            <person name="Bruce D."/>
            <person name="Goodwin L."/>
            <person name="Pitluck S."/>
            <person name="Ivanova N."/>
            <person name="Mavromatis K."/>
            <person name="Mikhailova N."/>
            <person name="Pati A."/>
            <person name="Chen A."/>
            <person name="Palaniappan K."/>
            <person name="Land M."/>
            <person name="Hauser L."/>
            <person name="Chang Y.J."/>
            <person name="Jeffries C.D."/>
            <person name="Chain P."/>
            <person name="Saunders E."/>
            <person name="Brettin T."/>
            <person name="Detter J.C."/>
            <person name="Goker M."/>
            <person name="Bristow J."/>
            <person name="Eisen J.A."/>
            <person name="Markowitz V."/>
            <person name="Hugenholtz P."/>
            <person name="Kyrpides N.C."/>
            <person name="Klenk H.P."/>
            <person name="Han C."/>
        </authorList>
    </citation>
    <scope>NUCLEOTIDE SEQUENCE [LARGE SCALE GENOMIC DNA]</scope>
    <source>
        <strain evidence="3">ATCC 49208 / DSM 771 / VKM B-1644</strain>
    </source>
</reference>
<accession>C8W0C4</accession>